<organism evidence="2 3">
    <name type="scientific">Candidatus Gallibacteroides avistercoris</name>
    <dbReference type="NCBI Taxonomy" id="2840833"/>
    <lineage>
        <taxon>Bacteria</taxon>
        <taxon>Pseudomonadati</taxon>
        <taxon>Bacteroidota</taxon>
        <taxon>Bacteroidia</taxon>
        <taxon>Bacteroidales</taxon>
        <taxon>Bacteroidaceae</taxon>
        <taxon>Bacteroidaceae incertae sedis</taxon>
        <taxon>Candidatus Gallibacteroides</taxon>
    </lineage>
</organism>
<reference evidence="2" key="1">
    <citation type="submission" date="2020-10" db="EMBL/GenBank/DDBJ databases">
        <authorList>
            <person name="Gilroy R."/>
        </authorList>
    </citation>
    <scope>NUCLEOTIDE SEQUENCE</scope>
    <source>
        <strain evidence="2">CHK158-818</strain>
    </source>
</reference>
<proteinExistence type="predicted"/>
<comment type="caution">
    <text evidence="2">The sequence shown here is derived from an EMBL/GenBank/DDBJ whole genome shotgun (WGS) entry which is preliminary data.</text>
</comment>
<feature type="transmembrane region" description="Helical" evidence="1">
    <location>
        <begin position="37"/>
        <end position="69"/>
    </location>
</feature>
<gene>
    <name evidence="2" type="ORF">IAB03_05595</name>
</gene>
<keyword evidence="1" id="KW-1133">Transmembrane helix</keyword>
<dbReference type="InterPro" id="IPR009937">
    <property type="entry name" value="Phage_holin_3_6"/>
</dbReference>
<name>A0A9D1M7V7_9BACT</name>
<sequence length="120" mass="13867">MQDPNNTTNPYKELFSETKKYVELQKKLFKLESVEKAGILFSALIFLILAIVLCAGLGFYLMFTIAYLLEPAIGLMWSFLLISGFYLLLIFILFIFRKALIINPIIRFLSKLFLNENDIS</sequence>
<evidence type="ECO:0000313" key="2">
    <source>
        <dbReference type="EMBL" id="HIU55262.1"/>
    </source>
</evidence>
<dbReference type="Pfam" id="PF07332">
    <property type="entry name" value="Phage_holin_3_6"/>
    <property type="match status" value="1"/>
</dbReference>
<keyword evidence="1" id="KW-0812">Transmembrane</keyword>
<evidence type="ECO:0000256" key="1">
    <source>
        <dbReference type="SAM" id="Phobius"/>
    </source>
</evidence>
<reference evidence="2" key="2">
    <citation type="journal article" date="2021" name="PeerJ">
        <title>Extensive microbial diversity within the chicken gut microbiome revealed by metagenomics and culture.</title>
        <authorList>
            <person name="Gilroy R."/>
            <person name="Ravi A."/>
            <person name="Getino M."/>
            <person name="Pursley I."/>
            <person name="Horton D.L."/>
            <person name="Alikhan N.F."/>
            <person name="Baker D."/>
            <person name="Gharbi K."/>
            <person name="Hall N."/>
            <person name="Watson M."/>
            <person name="Adriaenssens E.M."/>
            <person name="Foster-Nyarko E."/>
            <person name="Jarju S."/>
            <person name="Secka A."/>
            <person name="Antonio M."/>
            <person name="Oren A."/>
            <person name="Chaudhuri R.R."/>
            <person name="La Ragione R."/>
            <person name="Hildebrand F."/>
            <person name="Pallen M.J."/>
        </authorList>
    </citation>
    <scope>NUCLEOTIDE SEQUENCE</scope>
    <source>
        <strain evidence="2">CHK158-818</strain>
    </source>
</reference>
<dbReference type="AlphaFoldDB" id="A0A9D1M7V7"/>
<dbReference type="EMBL" id="DVNA01000129">
    <property type="protein sequence ID" value="HIU55262.1"/>
    <property type="molecule type" value="Genomic_DNA"/>
</dbReference>
<feature type="transmembrane region" description="Helical" evidence="1">
    <location>
        <begin position="75"/>
        <end position="96"/>
    </location>
</feature>
<evidence type="ECO:0000313" key="3">
    <source>
        <dbReference type="Proteomes" id="UP000824112"/>
    </source>
</evidence>
<protein>
    <submittedName>
        <fullName evidence="2">Phage holin family protein</fullName>
    </submittedName>
</protein>
<accession>A0A9D1M7V7</accession>
<dbReference type="Proteomes" id="UP000824112">
    <property type="component" value="Unassembled WGS sequence"/>
</dbReference>
<keyword evidence="1" id="KW-0472">Membrane</keyword>